<proteinExistence type="predicted"/>
<dbReference type="EMBL" id="CP039348">
    <property type="protein sequence ID" value="QCD89207.1"/>
    <property type="molecule type" value="Genomic_DNA"/>
</dbReference>
<dbReference type="AlphaFoldDB" id="A0A4D6LKU8"/>
<sequence>MPWYVCVDLWVWLLQGNSDVKRVFSPKRAYLAQARLAETGQIHTRALAQAKSSHLSEETSRSGLKGSPKRACVGTLARRYNFQPRRGVTSLRRGGARLGENSRYINPHCWWSRLGEGQSLERKNPFA</sequence>
<evidence type="ECO:0000313" key="2">
    <source>
        <dbReference type="Proteomes" id="UP000501690"/>
    </source>
</evidence>
<gene>
    <name evidence="1" type="ORF">DEO72_LG4g147</name>
</gene>
<keyword evidence="2" id="KW-1185">Reference proteome</keyword>
<dbReference type="Proteomes" id="UP000501690">
    <property type="component" value="Linkage Group LG4"/>
</dbReference>
<protein>
    <submittedName>
        <fullName evidence="1">Uncharacterized protein</fullName>
    </submittedName>
</protein>
<accession>A0A4D6LKU8</accession>
<organism evidence="1 2">
    <name type="scientific">Vigna unguiculata</name>
    <name type="common">Cowpea</name>
    <dbReference type="NCBI Taxonomy" id="3917"/>
    <lineage>
        <taxon>Eukaryota</taxon>
        <taxon>Viridiplantae</taxon>
        <taxon>Streptophyta</taxon>
        <taxon>Embryophyta</taxon>
        <taxon>Tracheophyta</taxon>
        <taxon>Spermatophyta</taxon>
        <taxon>Magnoliopsida</taxon>
        <taxon>eudicotyledons</taxon>
        <taxon>Gunneridae</taxon>
        <taxon>Pentapetalae</taxon>
        <taxon>rosids</taxon>
        <taxon>fabids</taxon>
        <taxon>Fabales</taxon>
        <taxon>Fabaceae</taxon>
        <taxon>Papilionoideae</taxon>
        <taxon>50 kb inversion clade</taxon>
        <taxon>NPAAA clade</taxon>
        <taxon>indigoferoid/millettioid clade</taxon>
        <taxon>Phaseoleae</taxon>
        <taxon>Vigna</taxon>
    </lineage>
</organism>
<evidence type="ECO:0000313" key="1">
    <source>
        <dbReference type="EMBL" id="QCD89207.1"/>
    </source>
</evidence>
<name>A0A4D6LKU8_VIGUN</name>
<reference evidence="1 2" key="1">
    <citation type="submission" date="2019-04" db="EMBL/GenBank/DDBJ databases">
        <title>An improved genome assembly and genetic linkage map for asparagus bean, Vigna unguiculata ssp. sesquipedialis.</title>
        <authorList>
            <person name="Xia Q."/>
            <person name="Zhang R."/>
            <person name="Dong Y."/>
        </authorList>
    </citation>
    <scope>NUCLEOTIDE SEQUENCE [LARGE SCALE GENOMIC DNA]</scope>
    <source>
        <tissue evidence="1">Leaf</tissue>
    </source>
</reference>